<evidence type="ECO:0000256" key="1">
    <source>
        <dbReference type="SAM" id="SignalP"/>
    </source>
</evidence>
<dbReference type="Proteomes" id="UP000651085">
    <property type="component" value="Unassembled WGS sequence"/>
</dbReference>
<accession>A0A926F2A4</accession>
<dbReference type="Gene3D" id="2.40.128.720">
    <property type="match status" value="2"/>
</dbReference>
<dbReference type="Pfam" id="PF18962">
    <property type="entry name" value="Por_Secre_tail"/>
    <property type="match status" value="1"/>
</dbReference>
<protein>
    <submittedName>
        <fullName evidence="3">T9SS type A sorting domain-containing protein</fullName>
    </submittedName>
</protein>
<dbReference type="NCBIfam" id="TIGR04183">
    <property type="entry name" value="Por_Secre_tail"/>
    <property type="match status" value="1"/>
</dbReference>
<dbReference type="EMBL" id="JACRTF010000001">
    <property type="protein sequence ID" value="MBC8592778.1"/>
    <property type="molecule type" value="Genomic_DNA"/>
</dbReference>
<dbReference type="AlphaFoldDB" id="A0A926F2A4"/>
<keyword evidence="1" id="KW-0732">Signal</keyword>
<evidence type="ECO:0000313" key="3">
    <source>
        <dbReference type="EMBL" id="MBC8592778.1"/>
    </source>
</evidence>
<comment type="caution">
    <text evidence="3">The sequence shown here is derived from an EMBL/GenBank/DDBJ whole genome shotgun (WGS) entry which is preliminary data.</text>
</comment>
<keyword evidence="4" id="KW-1185">Reference proteome</keyword>
<sequence>MKTKELLLALCLICASTAFSQKMYLTRAYSPFTEVKYTYGSHDKVIETDDQSSYHLKCKYTYNDLNQCIREDDYQWMDDDQEWLYAAYILYTHDEKGNLATRINYNLDPSTREFVKSGLMTYEYDVNNHLVTENTGIFFGEDKESATPYMRRTFTYDKNGNMRTVLYEDNENMFGGDTEWIESIKGVYQYDDLGKLVADSSFTVSYETNDWVFNEKNLYVYDKNGNVTLHEYYHGVDNGTRWSISSFEEYEYDPSKLAAEYIYPVSYESGWPKFDNIVNERIKEISHQKDDNGIMQLYDTYAYEYSSTGTSSIETPQISDSGKLLIYPNPVKESFTLNLEDKYMPVYVYDTEGHLKVMFSNAEGTLDVSGLPTGIYFVKCGKHTAKLVKE</sequence>
<proteinExistence type="predicted"/>
<feature type="domain" description="Secretion system C-terminal sorting" evidence="2">
    <location>
        <begin position="326"/>
        <end position="387"/>
    </location>
</feature>
<dbReference type="InterPro" id="IPR026444">
    <property type="entry name" value="Secre_tail"/>
</dbReference>
<feature type="signal peptide" evidence="1">
    <location>
        <begin position="1"/>
        <end position="20"/>
    </location>
</feature>
<organism evidence="3 4">
    <name type="scientific">Jilunia laotingensis</name>
    <dbReference type="NCBI Taxonomy" id="2763675"/>
    <lineage>
        <taxon>Bacteria</taxon>
        <taxon>Pseudomonadati</taxon>
        <taxon>Bacteroidota</taxon>
        <taxon>Bacteroidia</taxon>
        <taxon>Bacteroidales</taxon>
        <taxon>Bacteroidaceae</taxon>
        <taxon>Jilunia</taxon>
    </lineage>
</organism>
<feature type="chain" id="PRO_5038414571" evidence="1">
    <location>
        <begin position="21"/>
        <end position="390"/>
    </location>
</feature>
<gene>
    <name evidence="3" type="ORF">H8744_05835</name>
</gene>
<evidence type="ECO:0000259" key="2">
    <source>
        <dbReference type="Pfam" id="PF18962"/>
    </source>
</evidence>
<name>A0A926F2A4_9BACT</name>
<reference evidence="3" key="1">
    <citation type="submission" date="2020-08" db="EMBL/GenBank/DDBJ databases">
        <title>Genome public.</title>
        <authorList>
            <person name="Liu C."/>
            <person name="Sun Q."/>
        </authorList>
    </citation>
    <scope>NUCLEOTIDE SEQUENCE</scope>
    <source>
        <strain evidence="3">N12</strain>
    </source>
</reference>
<evidence type="ECO:0000313" key="4">
    <source>
        <dbReference type="Proteomes" id="UP000651085"/>
    </source>
</evidence>
<dbReference type="RefSeq" id="WP_262433950.1">
    <property type="nucleotide sequence ID" value="NZ_JACRTF010000001.1"/>
</dbReference>